<gene>
    <name evidence="1" type="ORF">EXN23_25375</name>
</gene>
<organism evidence="1 2">
    <name type="scientific">Agrobacterium salinitolerans</name>
    <dbReference type="NCBI Taxonomy" id="1183413"/>
    <lineage>
        <taxon>Bacteria</taxon>
        <taxon>Pseudomonadati</taxon>
        <taxon>Pseudomonadota</taxon>
        <taxon>Alphaproteobacteria</taxon>
        <taxon>Hyphomicrobiales</taxon>
        <taxon>Rhizobiaceae</taxon>
        <taxon>Rhizobium/Agrobacterium group</taxon>
        <taxon>Agrobacterium</taxon>
    </lineage>
</organism>
<dbReference type="EMBL" id="SGNZ01000025">
    <property type="protein sequence ID" value="TRA83244.1"/>
    <property type="molecule type" value="Genomic_DNA"/>
</dbReference>
<comment type="caution">
    <text evidence="1">The sequence shown here is derived from an EMBL/GenBank/DDBJ whole genome shotgun (WGS) entry which is preliminary data.</text>
</comment>
<dbReference type="RefSeq" id="WP_024899706.1">
    <property type="nucleotide sequence ID" value="NZ_SGNZ01000025.1"/>
</dbReference>
<keyword evidence="2" id="KW-1185">Reference proteome</keyword>
<protein>
    <submittedName>
        <fullName evidence="1">Uncharacterized protein</fullName>
    </submittedName>
</protein>
<accession>A0ABY3BH86</accession>
<name>A0ABY3BH86_9HYPH</name>
<evidence type="ECO:0000313" key="2">
    <source>
        <dbReference type="Proteomes" id="UP000319481"/>
    </source>
</evidence>
<sequence length="67" mass="7486">MLDTISRQWRSPVVGIDAIDSCPAAAFPMVSLFEISFHIVRFVRLDTTPSPLYENMTAIIMNNGGDR</sequence>
<reference evidence="1 2" key="1">
    <citation type="journal article" date="2019" name="Appl. Microbiol. Biotechnol.">
        <title>Differential efficiency of wild type rhizogenic strains for rol gene transformation of plants.</title>
        <authorList>
            <person name="Desmet S."/>
            <person name="De Keyser E."/>
            <person name="Van Vaerenbergh J."/>
            <person name="Baeyen S."/>
            <person name="Van Huylenbroeck J."/>
            <person name="Geelen D."/>
            <person name="Dhooghe E."/>
        </authorList>
    </citation>
    <scope>NUCLEOTIDE SEQUENCE [LARGE SCALE GENOMIC DNA]</scope>
    <source>
        <strain evidence="1 2">GBBC3283</strain>
    </source>
</reference>
<dbReference type="Proteomes" id="UP000319481">
    <property type="component" value="Unassembled WGS sequence"/>
</dbReference>
<proteinExistence type="predicted"/>
<evidence type="ECO:0000313" key="1">
    <source>
        <dbReference type="EMBL" id="TRA83244.1"/>
    </source>
</evidence>